<keyword evidence="6" id="KW-1185">Reference proteome</keyword>
<dbReference type="Gene3D" id="2.40.420.20">
    <property type="match status" value="1"/>
</dbReference>
<dbReference type="Gene3D" id="2.40.30.170">
    <property type="match status" value="1"/>
</dbReference>
<keyword evidence="4" id="KW-0812">Transmembrane</keyword>
<comment type="caution">
    <text evidence="5">The sequence shown here is derived from an EMBL/GenBank/DDBJ whole genome shotgun (WGS) entry which is preliminary data.</text>
</comment>
<comment type="subcellular location">
    <subcellularLocation>
        <location evidence="1">Cell envelope</location>
    </subcellularLocation>
</comment>
<proteinExistence type="predicted"/>
<keyword evidence="2" id="KW-0175">Coiled coil</keyword>
<reference evidence="5" key="1">
    <citation type="submission" date="2022-06" db="EMBL/GenBank/DDBJ databases">
        <title>Aeoliella straminimaris, a novel planctomycete from sediments.</title>
        <authorList>
            <person name="Vitorino I.R."/>
            <person name="Lage O.M."/>
        </authorList>
    </citation>
    <scope>NUCLEOTIDE SEQUENCE</scope>
    <source>
        <strain evidence="5">ICT_H6.2</strain>
    </source>
</reference>
<evidence type="ECO:0000256" key="1">
    <source>
        <dbReference type="ARBA" id="ARBA00004196"/>
    </source>
</evidence>
<protein>
    <submittedName>
        <fullName evidence="5">HlyD family efflux transporter periplasmic adaptor subunit</fullName>
    </submittedName>
</protein>
<feature type="compositionally biased region" description="Low complexity" evidence="3">
    <location>
        <begin position="491"/>
        <end position="501"/>
    </location>
</feature>
<name>A0A9X2F940_9BACT</name>
<evidence type="ECO:0000313" key="6">
    <source>
        <dbReference type="Proteomes" id="UP001155241"/>
    </source>
</evidence>
<keyword evidence="4" id="KW-0472">Membrane</keyword>
<dbReference type="Proteomes" id="UP001155241">
    <property type="component" value="Unassembled WGS sequence"/>
</dbReference>
<gene>
    <name evidence="5" type="ORF">NG895_08175</name>
</gene>
<dbReference type="InterPro" id="IPR050465">
    <property type="entry name" value="UPF0194_transport"/>
</dbReference>
<feature type="region of interest" description="Disordered" evidence="3">
    <location>
        <begin position="462"/>
        <end position="509"/>
    </location>
</feature>
<evidence type="ECO:0000256" key="2">
    <source>
        <dbReference type="ARBA" id="ARBA00023054"/>
    </source>
</evidence>
<dbReference type="RefSeq" id="WP_252851984.1">
    <property type="nucleotide sequence ID" value="NZ_JAMXLR010000026.1"/>
</dbReference>
<dbReference type="PANTHER" id="PTHR32347">
    <property type="entry name" value="EFFLUX SYSTEM COMPONENT YKNX-RELATED"/>
    <property type="match status" value="1"/>
</dbReference>
<organism evidence="5 6">
    <name type="scientific">Aeoliella straminimaris</name>
    <dbReference type="NCBI Taxonomy" id="2954799"/>
    <lineage>
        <taxon>Bacteria</taxon>
        <taxon>Pseudomonadati</taxon>
        <taxon>Planctomycetota</taxon>
        <taxon>Planctomycetia</taxon>
        <taxon>Pirellulales</taxon>
        <taxon>Lacipirellulaceae</taxon>
        <taxon>Aeoliella</taxon>
    </lineage>
</organism>
<evidence type="ECO:0000256" key="3">
    <source>
        <dbReference type="SAM" id="MobiDB-lite"/>
    </source>
</evidence>
<dbReference type="GO" id="GO:0030313">
    <property type="term" value="C:cell envelope"/>
    <property type="evidence" value="ECO:0007669"/>
    <property type="project" value="UniProtKB-SubCell"/>
</dbReference>
<dbReference type="EMBL" id="JAMXLR010000026">
    <property type="protein sequence ID" value="MCO6043882.1"/>
    <property type="molecule type" value="Genomic_DNA"/>
</dbReference>
<dbReference type="PANTHER" id="PTHR32347:SF23">
    <property type="entry name" value="BLL5650 PROTEIN"/>
    <property type="match status" value="1"/>
</dbReference>
<evidence type="ECO:0000313" key="5">
    <source>
        <dbReference type="EMBL" id="MCO6043882.1"/>
    </source>
</evidence>
<evidence type="ECO:0000256" key="4">
    <source>
        <dbReference type="SAM" id="Phobius"/>
    </source>
</evidence>
<keyword evidence="4" id="KW-1133">Transmembrane helix</keyword>
<sequence>MVPSNGQRPPRGLVQILLVAVLAIAAIAGGVLWYRSTTTNDEASHLVLHEVERDDFELSITERGELEAAGVTEVRSEVKTQNQPGLAILRVVEEGVHVKAGDFLLELDSSALDAERTTQQNVVNLAEATVVETRNLYETALIAKEEYIQGTYIQERTTIEGEIFVAEENLNRAREYYQFSQKLAAKGHINELQLEADKFAVEKSEKELEAAKTKLHVLDDYTRPKMIKQLDSDIVITEAKWGSAKKSYELELETLQEIEDQIAKCTIYAPKDGVVIYNNDRDRHGNEDWIVEEGAEVRERQVIFRLPDSSAMRVELKVNEALVQYVKAGLPATVRPIGTDGLELHGQVTSVSRYAEPGNWRKADVKEYKAYVSIEEESDGLRSGMTASVTVKCDFVADAIQIPVQSVLPHGDDFYCLVRKAGKWTPQKLKVGPTNTEFFVIEQGVDEGDLVAMNPRQYLASVELPELPPTKQKGNRLPGPPTTEESVADSTEPAQTTPTAATKEDQTAT</sequence>
<accession>A0A9X2F940</accession>
<feature type="transmembrane region" description="Helical" evidence="4">
    <location>
        <begin position="12"/>
        <end position="34"/>
    </location>
</feature>
<dbReference type="AlphaFoldDB" id="A0A9X2F940"/>